<keyword evidence="3" id="KW-1185">Reference proteome</keyword>
<dbReference type="RefSeq" id="WP_330198961.1">
    <property type="nucleotide sequence ID" value="NZ_JAZDRP010000004.1"/>
</dbReference>
<organism evidence="2 3">
    <name type="scientific">Hyphobacterium lacteum</name>
    <dbReference type="NCBI Taxonomy" id="3116575"/>
    <lineage>
        <taxon>Bacteria</taxon>
        <taxon>Pseudomonadati</taxon>
        <taxon>Pseudomonadota</taxon>
        <taxon>Alphaproteobacteria</taxon>
        <taxon>Maricaulales</taxon>
        <taxon>Maricaulaceae</taxon>
        <taxon>Hyphobacterium</taxon>
    </lineage>
</organism>
<evidence type="ECO:0008006" key="4">
    <source>
        <dbReference type="Google" id="ProtNLM"/>
    </source>
</evidence>
<proteinExistence type="predicted"/>
<accession>A0ABU7LQV6</accession>
<evidence type="ECO:0000313" key="3">
    <source>
        <dbReference type="Proteomes" id="UP001354971"/>
    </source>
</evidence>
<feature type="signal peptide" evidence="1">
    <location>
        <begin position="1"/>
        <end position="20"/>
    </location>
</feature>
<dbReference type="Proteomes" id="UP001354971">
    <property type="component" value="Unassembled WGS sequence"/>
</dbReference>
<feature type="chain" id="PRO_5045726735" description="Secreted protein" evidence="1">
    <location>
        <begin position="21"/>
        <end position="211"/>
    </location>
</feature>
<dbReference type="EMBL" id="JAZDRP010000004">
    <property type="protein sequence ID" value="MEE2526298.1"/>
    <property type="molecule type" value="Genomic_DNA"/>
</dbReference>
<name>A0ABU7LQV6_9PROT</name>
<reference evidence="2 3" key="1">
    <citation type="submission" date="2024-01" db="EMBL/GenBank/DDBJ databases">
        <title>Hyphobacterium bacterium isolated from marine sediment.</title>
        <authorList>
            <person name="Zhao S."/>
        </authorList>
    </citation>
    <scope>NUCLEOTIDE SEQUENCE [LARGE SCALE GENOMIC DNA]</scope>
    <source>
        <strain evidence="3">HN65</strain>
    </source>
</reference>
<sequence>MKNTLFAIGLAGLISAPLSAQEAFSAYTRTDGDVCTTLEEEADGGFYFYAVCPGYDGWALHLDGGEHGQRSTFRTNAAPIPDDQRPEVFNYPYSRGNFGEFHTVIEWRTRGEGGPAYAAIHRYYANALDDDGVTWSRISTLTVSALRDEAAGGTCMVAHVEADSVSNANRIAQDAADRIAPDFNCGTDSALLVNAAYPDVDAAISGGSYAR</sequence>
<evidence type="ECO:0000256" key="1">
    <source>
        <dbReference type="SAM" id="SignalP"/>
    </source>
</evidence>
<keyword evidence="1" id="KW-0732">Signal</keyword>
<protein>
    <recommendedName>
        <fullName evidence="4">Secreted protein</fullName>
    </recommendedName>
</protein>
<gene>
    <name evidence="2" type="ORF">V0U79_07960</name>
</gene>
<comment type="caution">
    <text evidence="2">The sequence shown here is derived from an EMBL/GenBank/DDBJ whole genome shotgun (WGS) entry which is preliminary data.</text>
</comment>
<evidence type="ECO:0000313" key="2">
    <source>
        <dbReference type="EMBL" id="MEE2526298.1"/>
    </source>
</evidence>